<dbReference type="PANTHER" id="PTHR23501:SF170">
    <property type="entry name" value="MULTIDRUG RESISTANCE PROTEIN 3"/>
    <property type="match status" value="1"/>
</dbReference>
<protein>
    <submittedName>
        <fullName evidence="9">DHA2 family efflux MFS transporter permease subunit</fullName>
    </submittedName>
</protein>
<evidence type="ECO:0000256" key="3">
    <source>
        <dbReference type="ARBA" id="ARBA00022475"/>
    </source>
</evidence>
<dbReference type="FunFam" id="1.20.1720.10:FF:000004">
    <property type="entry name" value="EmrB/QacA family drug resistance transporter"/>
    <property type="match status" value="1"/>
</dbReference>
<keyword evidence="6 7" id="KW-0472">Membrane</keyword>
<dbReference type="InterPro" id="IPR020846">
    <property type="entry name" value="MFS_dom"/>
</dbReference>
<reference evidence="9 10" key="1">
    <citation type="submission" date="2018-10" db="EMBL/GenBank/DDBJ databases">
        <title>Genome Sequence of Cohnella sp.</title>
        <authorList>
            <person name="Srinivasan S."/>
            <person name="Kim M.K."/>
        </authorList>
    </citation>
    <scope>NUCLEOTIDE SEQUENCE [LARGE SCALE GENOMIC DNA]</scope>
    <source>
        <strain evidence="9 10">18JY8-7</strain>
    </source>
</reference>
<evidence type="ECO:0000256" key="1">
    <source>
        <dbReference type="ARBA" id="ARBA00004651"/>
    </source>
</evidence>
<name>A0A3G3JTZ6_9BACL</name>
<feature type="transmembrane region" description="Helical" evidence="7">
    <location>
        <begin position="84"/>
        <end position="102"/>
    </location>
</feature>
<dbReference type="InterPro" id="IPR011701">
    <property type="entry name" value="MFS"/>
</dbReference>
<accession>A0A3G3JTZ6</accession>
<feature type="transmembrane region" description="Helical" evidence="7">
    <location>
        <begin position="272"/>
        <end position="297"/>
    </location>
</feature>
<dbReference type="PANTHER" id="PTHR23501">
    <property type="entry name" value="MAJOR FACILITATOR SUPERFAMILY"/>
    <property type="match status" value="1"/>
</dbReference>
<dbReference type="Pfam" id="PF07690">
    <property type="entry name" value="MFS_1"/>
    <property type="match status" value="1"/>
</dbReference>
<sequence length="515" mass="55439">MGKFMIRSLVMKSTNVAIVLAALFIGVFMENLDHTIMATAVPSVVAQLGGMNVFPWVFSVYLLTSTIFIPVFGKLADQFGKKPFLLIGFSTFVLASVLSANAESIGQLIAYRALQGLGAAPLMPIAFSMIFDLVKPERQGKIQGLFAAVNGLSLILGPIIGAYLTDHFSWHWVFWINVPFGVAAAIMISLFYKEGKGHRSKGAIDYIGAALLVCAISPLMVALVMGGRDFAWASWQIITLFGVSAFFVYLFLRTEGRAKEPIIALDLFNKKVVSSVVIGALQGIVMIAVMVYIPFYIQGVMGGTVTHVGTILTHMIVAMILGTGIGGHLLEKVPARTIIWLSVVWIGIGGYMLTQIDPQTSDIYFFVAMLFMGLGLGPLFPTTTLLAQTSVSHHQTTSATSLLSFFRNIGMAVGSSLLAALVNNQLTKSASTIDTVNISSTQMDSLKDPNLLMDPALQQTVPDQALHILQHGMGTGILHVFAVSVAAALIIFLFGFMAGKSRLVMPHGSKKIGFH</sequence>
<feature type="transmembrane region" description="Helical" evidence="7">
    <location>
        <begin position="145"/>
        <end position="164"/>
    </location>
</feature>
<dbReference type="EMBL" id="CP033433">
    <property type="protein sequence ID" value="AYQ71321.1"/>
    <property type="molecule type" value="Genomic_DNA"/>
</dbReference>
<dbReference type="KEGG" id="coh:EAV92_01180"/>
<evidence type="ECO:0000313" key="9">
    <source>
        <dbReference type="EMBL" id="AYQ71321.1"/>
    </source>
</evidence>
<feature type="transmembrane region" description="Helical" evidence="7">
    <location>
        <begin position="309"/>
        <end position="330"/>
    </location>
</feature>
<keyword evidence="5 7" id="KW-1133">Transmembrane helix</keyword>
<organism evidence="9 10">
    <name type="scientific">Cohnella candidum</name>
    <dbReference type="NCBI Taxonomy" id="2674991"/>
    <lineage>
        <taxon>Bacteria</taxon>
        <taxon>Bacillati</taxon>
        <taxon>Bacillota</taxon>
        <taxon>Bacilli</taxon>
        <taxon>Bacillales</taxon>
        <taxon>Paenibacillaceae</taxon>
        <taxon>Cohnella</taxon>
    </lineage>
</organism>
<dbReference type="InterPro" id="IPR036259">
    <property type="entry name" value="MFS_trans_sf"/>
</dbReference>
<evidence type="ECO:0000256" key="2">
    <source>
        <dbReference type="ARBA" id="ARBA00022448"/>
    </source>
</evidence>
<evidence type="ECO:0000256" key="7">
    <source>
        <dbReference type="SAM" id="Phobius"/>
    </source>
</evidence>
<feature type="transmembrane region" description="Helical" evidence="7">
    <location>
        <begin position="476"/>
        <end position="496"/>
    </location>
</feature>
<keyword evidence="4 7" id="KW-0812">Transmembrane</keyword>
<feature type="transmembrane region" description="Helical" evidence="7">
    <location>
        <begin position="337"/>
        <end position="357"/>
    </location>
</feature>
<gene>
    <name evidence="9" type="ORF">EAV92_01180</name>
</gene>
<dbReference type="InterPro" id="IPR004638">
    <property type="entry name" value="EmrB-like"/>
</dbReference>
<feature type="transmembrane region" description="Helical" evidence="7">
    <location>
        <begin position="114"/>
        <end position="133"/>
    </location>
</feature>
<dbReference type="Gene3D" id="1.20.1250.20">
    <property type="entry name" value="MFS general substrate transporter like domains"/>
    <property type="match status" value="1"/>
</dbReference>
<dbReference type="NCBIfam" id="TIGR00711">
    <property type="entry name" value="efflux_EmrB"/>
    <property type="match status" value="1"/>
</dbReference>
<comment type="subcellular location">
    <subcellularLocation>
        <location evidence="1">Cell membrane</location>
        <topology evidence="1">Multi-pass membrane protein</topology>
    </subcellularLocation>
</comment>
<evidence type="ECO:0000313" key="10">
    <source>
        <dbReference type="Proteomes" id="UP000269097"/>
    </source>
</evidence>
<proteinExistence type="predicted"/>
<keyword evidence="2" id="KW-0813">Transport</keyword>
<feature type="transmembrane region" description="Helical" evidence="7">
    <location>
        <begin position="399"/>
        <end position="422"/>
    </location>
</feature>
<dbReference type="GO" id="GO:0022857">
    <property type="term" value="F:transmembrane transporter activity"/>
    <property type="evidence" value="ECO:0007669"/>
    <property type="project" value="InterPro"/>
</dbReference>
<evidence type="ECO:0000259" key="8">
    <source>
        <dbReference type="PROSITE" id="PS50850"/>
    </source>
</evidence>
<feature type="transmembrane region" description="Helical" evidence="7">
    <location>
        <begin position="204"/>
        <end position="226"/>
    </location>
</feature>
<dbReference type="Gene3D" id="1.20.1720.10">
    <property type="entry name" value="Multidrug resistance protein D"/>
    <property type="match status" value="1"/>
</dbReference>
<feature type="domain" description="Major facilitator superfamily (MFS) profile" evidence="8">
    <location>
        <begin position="19"/>
        <end position="503"/>
    </location>
</feature>
<dbReference type="Proteomes" id="UP000269097">
    <property type="component" value="Chromosome"/>
</dbReference>
<dbReference type="SUPFAM" id="SSF103473">
    <property type="entry name" value="MFS general substrate transporter"/>
    <property type="match status" value="1"/>
</dbReference>
<feature type="transmembrane region" description="Helical" evidence="7">
    <location>
        <begin position="170"/>
        <end position="192"/>
    </location>
</feature>
<feature type="transmembrane region" description="Helical" evidence="7">
    <location>
        <begin position="56"/>
        <end position="72"/>
    </location>
</feature>
<keyword evidence="10" id="KW-1185">Reference proteome</keyword>
<keyword evidence="3" id="KW-1003">Cell membrane</keyword>
<evidence type="ECO:0000256" key="4">
    <source>
        <dbReference type="ARBA" id="ARBA00022692"/>
    </source>
</evidence>
<dbReference type="PROSITE" id="PS50850">
    <property type="entry name" value="MFS"/>
    <property type="match status" value="1"/>
</dbReference>
<evidence type="ECO:0000256" key="6">
    <source>
        <dbReference type="ARBA" id="ARBA00023136"/>
    </source>
</evidence>
<evidence type="ECO:0000256" key="5">
    <source>
        <dbReference type="ARBA" id="ARBA00022989"/>
    </source>
</evidence>
<feature type="transmembrane region" description="Helical" evidence="7">
    <location>
        <begin position="232"/>
        <end position="252"/>
    </location>
</feature>
<feature type="transmembrane region" description="Helical" evidence="7">
    <location>
        <begin position="363"/>
        <end position="387"/>
    </location>
</feature>
<dbReference type="AlphaFoldDB" id="A0A3G3JTZ6"/>
<dbReference type="GO" id="GO:0005886">
    <property type="term" value="C:plasma membrane"/>
    <property type="evidence" value="ECO:0007669"/>
    <property type="project" value="UniProtKB-SubCell"/>
</dbReference>